<evidence type="ECO:0000313" key="3">
    <source>
        <dbReference type="Proteomes" id="UP000198242"/>
    </source>
</evidence>
<accession>A0A1C4X2I8</accession>
<protein>
    <recommendedName>
        <fullName evidence="4">DivIVA protein</fullName>
    </recommendedName>
</protein>
<sequence>MTDERDPDQNGGRHSGAGADDGRPRAALAVPHPVVYRPGLRLGEVERFRIRVADELDLLATEVAGLRAENVRLAGQLEMHRHGKIPSVDGVAELPTANEVNLLSEAQREAERIMAQAHEYAHRVAEYARAQYDSSVQAAGDAATQEARRAMHNDRRSAGNEGDDVARKAVQVAGEAMISQIRAVARHLDDGRQQLGRALERLAAEPTNAEGTVGGPGPAAPLRTGAAGASGSTRVRVASVDEPTVAMATINTAGAKCPSP</sequence>
<dbReference type="EMBL" id="LT607411">
    <property type="protein sequence ID" value="SCF02604.1"/>
    <property type="molecule type" value="Genomic_DNA"/>
</dbReference>
<feature type="region of interest" description="Disordered" evidence="1">
    <location>
        <begin position="204"/>
        <end position="233"/>
    </location>
</feature>
<keyword evidence="3" id="KW-1185">Reference proteome</keyword>
<dbReference type="AlphaFoldDB" id="A0A1C4X2I8"/>
<evidence type="ECO:0008006" key="4">
    <source>
        <dbReference type="Google" id="ProtNLM"/>
    </source>
</evidence>
<feature type="region of interest" description="Disordered" evidence="1">
    <location>
        <begin position="1"/>
        <end position="26"/>
    </location>
</feature>
<gene>
    <name evidence="2" type="ORF">GA0074695_2947</name>
</gene>
<organism evidence="2 3">
    <name type="scientific">Micromonospora viridifaciens</name>
    <dbReference type="NCBI Taxonomy" id="1881"/>
    <lineage>
        <taxon>Bacteria</taxon>
        <taxon>Bacillati</taxon>
        <taxon>Actinomycetota</taxon>
        <taxon>Actinomycetes</taxon>
        <taxon>Micromonosporales</taxon>
        <taxon>Micromonosporaceae</taxon>
        <taxon>Micromonospora</taxon>
    </lineage>
</organism>
<dbReference type="Proteomes" id="UP000198242">
    <property type="component" value="Chromosome I"/>
</dbReference>
<name>A0A1C4X2I8_MICVI</name>
<evidence type="ECO:0000256" key="1">
    <source>
        <dbReference type="SAM" id="MobiDB-lite"/>
    </source>
</evidence>
<feature type="region of interest" description="Disordered" evidence="1">
    <location>
        <begin position="139"/>
        <end position="164"/>
    </location>
</feature>
<feature type="compositionally biased region" description="Basic and acidic residues" evidence="1">
    <location>
        <begin position="146"/>
        <end position="158"/>
    </location>
</feature>
<dbReference type="RefSeq" id="WP_197698456.1">
    <property type="nucleotide sequence ID" value="NZ_LT607411.1"/>
</dbReference>
<reference evidence="3" key="1">
    <citation type="submission" date="2016-06" db="EMBL/GenBank/DDBJ databases">
        <authorList>
            <person name="Varghese N."/>
            <person name="Submissions Spin"/>
        </authorList>
    </citation>
    <scope>NUCLEOTIDE SEQUENCE [LARGE SCALE GENOMIC DNA]</scope>
    <source>
        <strain evidence="3">DSM 43909</strain>
    </source>
</reference>
<proteinExistence type="predicted"/>
<evidence type="ECO:0000313" key="2">
    <source>
        <dbReference type="EMBL" id="SCF02604.1"/>
    </source>
</evidence>